<comment type="caution">
    <text evidence="3">The sequence shown here is derived from an EMBL/GenBank/DDBJ whole genome shotgun (WGS) entry which is preliminary data.</text>
</comment>
<accession>A0A835A700</accession>
<evidence type="ECO:0000313" key="4">
    <source>
        <dbReference type="Proteomes" id="UP000636709"/>
    </source>
</evidence>
<gene>
    <name evidence="3" type="ORF">HU200_062621</name>
</gene>
<dbReference type="PANTHER" id="PTHR33087:SF31">
    <property type="entry name" value="OS06G0482850 PROTEIN"/>
    <property type="match status" value="1"/>
</dbReference>
<evidence type="ECO:0000256" key="2">
    <source>
        <dbReference type="SAM" id="MobiDB-lite"/>
    </source>
</evidence>
<organism evidence="3 4">
    <name type="scientific">Digitaria exilis</name>
    <dbReference type="NCBI Taxonomy" id="1010633"/>
    <lineage>
        <taxon>Eukaryota</taxon>
        <taxon>Viridiplantae</taxon>
        <taxon>Streptophyta</taxon>
        <taxon>Embryophyta</taxon>
        <taxon>Tracheophyta</taxon>
        <taxon>Spermatophyta</taxon>
        <taxon>Magnoliopsida</taxon>
        <taxon>Liliopsida</taxon>
        <taxon>Poales</taxon>
        <taxon>Poaceae</taxon>
        <taxon>PACMAD clade</taxon>
        <taxon>Panicoideae</taxon>
        <taxon>Panicodae</taxon>
        <taxon>Paniceae</taxon>
        <taxon>Anthephorinae</taxon>
        <taxon>Digitaria</taxon>
    </lineage>
</organism>
<dbReference type="OrthoDB" id="719677at2759"/>
<protein>
    <submittedName>
        <fullName evidence="3">Uncharacterized protein</fullName>
    </submittedName>
</protein>
<dbReference type="InterPro" id="IPR053253">
    <property type="entry name" value="Sex_diff_modulator"/>
</dbReference>
<keyword evidence="1" id="KW-0175">Coiled coil</keyword>
<feature type="region of interest" description="Disordered" evidence="2">
    <location>
        <begin position="1"/>
        <end position="90"/>
    </location>
</feature>
<proteinExistence type="predicted"/>
<dbReference type="EMBL" id="JACEFO010002629">
    <property type="protein sequence ID" value="KAF8653172.1"/>
    <property type="molecule type" value="Genomic_DNA"/>
</dbReference>
<name>A0A835A700_9POAL</name>
<dbReference type="PANTHER" id="PTHR33087">
    <property type="entry name" value="OS07G0539200 PROTEIN"/>
    <property type="match status" value="1"/>
</dbReference>
<keyword evidence="4" id="KW-1185">Reference proteome</keyword>
<dbReference type="AlphaFoldDB" id="A0A835A700"/>
<evidence type="ECO:0000313" key="3">
    <source>
        <dbReference type="EMBL" id="KAF8653172.1"/>
    </source>
</evidence>
<sequence length="816" mass="89088">MASSSGTKPLPPPAGDPPAALHSTPRLSGDPPAATSAVSPCLASPGQAPVGCHLPATRSGSGHAVDLHYCPSDSSTASPPAADLKGKAPALETEEVTSRSVLQPCASFREALVGVRTFKPRFDASKRPDEWNDNSARKKQAPSSVWRPTPPAPKASVVPEAASPPTPAMDFIPGESWRRPSGVVACAARTSDVKEAEHELMLHALVAVQMDARARLSCDEVLRDALQQLRISSHVLRVSRTSSTSFILHFQSPDLRNTALQRGILAARRSALHLMPWNRHVGAADSLGRLFYRVRVCLEGVPEHAHFVESVMHMLPEQSFVEEIDYVREREDEKGCFILWIWCKDPDAIKVLGTLQIQEPEVMPDGCSNYNVHSQFPLQRAETVALLNYEVLIHLDRVEDYNRPADDPITEWPVRHRFDWQLGQPDAIPHPSRTSVHSRLGGRRDRSPSRDGGAGGSRFMPPPNQQDRPHSNLGGTGPTGMQNRWAGGYQGHHRCRGDDSAHVMETERASWIETRLNDDIYNLDPMLEEANLPPSSGSRLPLASQRSVEPTVTDRVVTVPDFLTGDGTYISPAKERNTILELELPDPAVSKDDSPRLFSPQGNGQANDILELMGMGVTSPGSSEPMFGKLFDLNQNYETVEGEMQEANEVVEDINIASVQEGKQMGREVLGPVEDRLNKHGKDHSGHGAATRGLTRIAIPLKKSLLCGPPMKPKMTHSRKNTGAVEAAQVHHMRKGQKGTCSTIDEKATTLLMKTSGIYVENEQPSQAAHEQFRGQFVSTMQGSLISDYRVTFGMSEIGEPDNLAVLIGEAGADDA</sequence>
<feature type="region of interest" description="Disordered" evidence="2">
    <location>
        <begin position="423"/>
        <end position="501"/>
    </location>
</feature>
<feature type="coiled-coil region" evidence="1">
    <location>
        <begin position="630"/>
        <end position="657"/>
    </location>
</feature>
<reference evidence="3" key="1">
    <citation type="submission" date="2020-07" db="EMBL/GenBank/DDBJ databases">
        <title>Genome sequence and genetic diversity analysis of an under-domesticated orphan crop, white fonio (Digitaria exilis).</title>
        <authorList>
            <person name="Bennetzen J.L."/>
            <person name="Chen S."/>
            <person name="Ma X."/>
            <person name="Wang X."/>
            <person name="Yssel A.E.J."/>
            <person name="Chaluvadi S.R."/>
            <person name="Johnson M."/>
            <person name="Gangashetty P."/>
            <person name="Hamidou F."/>
            <person name="Sanogo M.D."/>
            <person name="Zwaenepoel A."/>
            <person name="Wallace J."/>
            <person name="Van De Peer Y."/>
            <person name="Van Deynze A."/>
        </authorList>
    </citation>
    <scope>NUCLEOTIDE SEQUENCE</scope>
    <source>
        <tissue evidence="3">Leaves</tissue>
    </source>
</reference>
<feature type="region of interest" description="Disordered" evidence="2">
    <location>
        <begin position="123"/>
        <end position="174"/>
    </location>
</feature>
<evidence type="ECO:0000256" key="1">
    <source>
        <dbReference type="SAM" id="Coils"/>
    </source>
</evidence>
<feature type="compositionally biased region" description="Low complexity" evidence="2">
    <location>
        <begin position="71"/>
        <end position="83"/>
    </location>
</feature>
<dbReference type="Proteomes" id="UP000636709">
    <property type="component" value="Unassembled WGS sequence"/>
</dbReference>